<feature type="domain" description="HTH araC/xylS-type" evidence="4">
    <location>
        <begin position="27"/>
        <end position="125"/>
    </location>
</feature>
<reference evidence="5 6" key="1">
    <citation type="submission" date="2017-10" db="EMBL/GenBank/DDBJ databases">
        <title>Whole genome of Pedobacter ginsengisoli T01R-27 isolated from tomato rhizosphere.</title>
        <authorList>
            <person name="Weon H.-Y."/>
            <person name="Lee S.A."/>
            <person name="Sang M.K."/>
            <person name="Song J."/>
        </authorList>
    </citation>
    <scope>NUCLEOTIDE SEQUENCE [LARGE SCALE GENOMIC DNA]</scope>
    <source>
        <strain evidence="5 6">T01R-27</strain>
    </source>
</reference>
<gene>
    <name evidence="5" type="ORF">CPT03_07175</name>
</gene>
<proteinExistence type="predicted"/>
<dbReference type="EMBL" id="CP024091">
    <property type="protein sequence ID" value="ATP56267.1"/>
    <property type="molecule type" value="Genomic_DNA"/>
</dbReference>
<dbReference type="Gene3D" id="1.10.10.60">
    <property type="entry name" value="Homeodomain-like"/>
    <property type="match status" value="1"/>
</dbReference>
<dbReference type="Pfam" id="PF12833">
    <property type="entry name" value="HTH_18"/>
    <property type="match status" value="1"/>
</dbReference>
<evidence type="ECO:0000259" key="4">
    <source>
        <dbReference type="PROSITE" id="PS01124"/>
    </source>
</evidence>
<dbReference type="KEGG" id="pgs:CPT03_07175"/>
<dbReference type="OrthoDB" id="769556at2"/>
<name>A0A2D1U3T1_9SPHI</name>
<dbReference type="AlphaFoldDB" id="A0A2D1U3T1"/>
<keyword evidence="6" id="KW-1185">Reference proteome</keyword>
<dbReference type="RefSeq" id="WP_099438209.1">
    <property type="nucleotide sequence ID" value="NZ_CP024091.1"/>
</dbReference>
<dbReference type="PROSITE" id="PS01124">
    <property type="entry name" value="HTH_ARAC_FAMILY_2"/>
    <property type="match status" value="1"/>
</dbReference>
<dbReference type="InterPro" id="IPR009057">
    <property type="entry name" value="Homeodomain-like_sf"/>
</dbReference>
<evidence type="ECO:0000256" key="1">
    <source>
        <dbReference type="ARBA" id="ARBA00023015"/>
    </source>
</evidence>
<dbReference type="InterPro" id="IPR018060">
    <property type="entry name" value="HTH_AraC"/>
</dbReference>
<sequence length="130" mass="15478">MNTANLTYEVQGVYVVQNVPDRIRVIVNLTRLIDQHFTQQRSPAFYANALSINEHMLNKYCRMVMDRTVYELVQEKLHREALKLLITTDWSVKRIAYELGCSDPCYFNRCFKKKTGITPKKFRQYGFRIY</sequence>
<evidence type="ECO:0000256" key="3">
    <source>
        <dbReference type="ARBA" id="ARBA00023163"/>
    </source>
</evidence>
<keyword evidence="2" id="KW-0238">DNA-binding</keyword>
<accession>A0A2D1U3T1</accession>
<dbReference type="GO" id="GO:0043565">
    <property type="term" value="F:sequence-specific DNA binding"/>
    <property type="evidence" value="ECO:0007669"/>
    <property type="project" value="InterPro"/>
</dbReference>
<dbReference type="GO" id="GO:0003700">
    <property type="term" value="F:DNA-binding transcription factor activity"/>
    <property type="evidence" value="ECO:0007669"/>
    <property type="project" value="InterPro"/>
</dbReference>
<dbReference type="Proteomes" id="UP000223749">
    <property type="component" value="Chromosome"/>
</dbReference>
<evidence type="ECO:0000313" key="5">
    <source>
        <dbReference type="EMBL" id="ATP56267.1"/>
    </source>
</evidence>
<dbReference type="SMART" id="SM00342">
    <property type="entry name" value="HTH_ARAC"/>
    <property type="match status" value="1"/>
</dbReference>
<protein>
    <recommendedName>
        <fullName evidence="4">HTH araC/xylS-type domain-containing protein</fullName>
    </recommendedName>
</protein>
<evidence type="ECO:0000313" key="6">
    <source>
        <dbReference type="Proteomes" id="UP000223749"/>
    </source>
</evidence>
<dbReference type="PANTHER" id="PTHR43280:SF32">
    <property type="entry name" value="TRANSCRIPTIONAL REGULATORY PROTEIN"/>
    <property type="match status" value="1"/>
</dbReference>
<dbReference type="SUPFAM" id="SSF46689">
    <property type="entry name" value="Homeodomain-like"/>
    <property type="match status" value="1"/>
</dbReference>
<keyword evidence="1" id="KW-0805">Transcription regulation</keyword>
<dbReference type="InterPro" id="IPR020449">
    <property type="entry name" value="Tscrpt_reg_AraC-type_HTH"/>
</dbReference>
<organism evidence="5 6">
    <name type="scientific">Pedobacter ginsengisoli</name>
    <dbReference type="NCBI Taxonomy" id="363852"/>
    <lineage>
        <taxon>Bacteria</taxon>
        <taxon>Pseudomonadati</taxon>
        <taxon>Bacteroidota</taxon>
        <taxon>Sphingobacteriia</taxon>
        <taxon>Sphingobacteriales</taxon>
        <taxon>Sphingobacteriaceae</taxon>
        <taxon>Pedobacter</taxon>
    </lineage>
</organism>
<evidence type="ECO:0000256" key="2">
    <source>
        <dbReference type="ARBA" id="ARBA00023125"/>
    </source>
</evidence>
<dbReference type="PANTHER" id="PTHR43280">
    <property type="entry name" value="ARAC-FAMILY TRANSCRIPTIONAL REGULATOR"/>
    <property type="match status" value="1"/>
</dbReference>
<dbReference type="PRINTS" id="PR00032">
    <property type="entry name" value="HTHARAC"/>
</dbReference>
<keyword evidence="3" id="KW-0804">Transcription</keyword>